<dbReference type="PRINTS" id="PR00364">
    <property type="entry name" value="DISEASERSIST"/>
</dbReference>
<organism evidence="4 5">
    <name type="scientific">Actinacidiphila alni</name>
    <dbReference type="NCBI Taxonomy" id="380248"/>
    <lineage>
        <taxon>Bacteria</taxon>
        <taxon>Bacillati</taxon>
        <taxon>Actinomycetota</taxon>
        <taxon>Actinomycetes</taxon>
        <taxon>Kitasatosporales</taxon>
        <taxon>Streptomycetaceae</taxon>
        <taxon>Actinacidiphila</taxon>
    </lineage>
</organism>
<dbReference type="Pfam" id="PF13191">
    <property type="entry name" value="AAA_16"/>
    <property type="match status" value="1"/>
</dbReference>
<dbReference type="SMART" id="SM00028">
    <property type="entry name" value="TPR"/>
    <property type="match status" value="4"/>
</dbReference>
<dbReference type="InterPro" id="IPR011990">
    <property type="entry name" value="TPR-like_helical_dom_sf"/>
</dbReference>
<reference evidence="4 5" key="1">
    <citation type="submission" date="2016-10" db="EMBL/GenBank/DDBJ databases">
        <authorList>
            <person name="de Groot N.N."/>
        </authorList>
    </citation>
    <scope>NUCLEOTIDE SEQUENCE [LARGE SCALE GENOMIC DNA]</scope>
    <source>
        <strain evidence="4 5">CGMCC 4.3510</strain>
    </source>
</reference>
<dbReference type="Gene3D" id="3.40.50.300">
    <property type="entry name" value="P-loop containing nucleotide triphosphate hydrolases"/>
    <property type="match status" value="1"/>
</dbReference>
<keyword evidence="1" id="KW-0802">TPR repeat</keyword>
<dbReference type="EMBL" id="FONG01000006">
    <property type="protein sequence ID" value="SFE91399.1"/>
    <property type="molecule type" value="Genomic_DNA"/>
</dbReference>
<feature type="compositionally biased region" description="Basic and acidic residues" evidence="2">
    <location>
        <begin position="710"/>
        <end position="721"/>
    </location>
</feature>
<dbReference type="Gene3D" id="1.25.40.10">
    <property type="entry name" value="Tetratricopeptide repeat domain"/>
    <property type="match status" value="2"/>
</dbReference>
<evidence type="ECO:0000256" key="2">
    <source>
        <dbReference type="SAM" id="MobiDB-lite"/>
    </source>
</evidence>
<dbReference type="AlphaFoldDB" id="A0A1I2EFA2"/>
<protein>
    <submittedName>
        <fullName evidence="4">NB-ARC domain-containing protein</fullName>
    </submittedName>
</protein>
<feature type="domain" description="Orc1-like AAA ATPase" evidence="3">
    <location>
        <begin position="64"/>
        <end position="157"/>
    </location>
</feature>
<dbReference type="STRING" id="380248.SAMN05216251_106177"/>
<feature type="compositionally biased region" description="Low complexity" evidence="2">
    <location>
        <begin position="725"/>
        <end position="734"/>
    </location>
</feature>
<dbReference type="PANTHER" id="PTHR47691">
    <property type="entry name" value="REGULATOR-RELATED"/>
    <property type="match status" value="1"/>
</dbReference>
<feature type="compositionally biased region" description="Pro residues" evidence="2">
    <location>
        <begin position="735"/>
        <end position="745"/>
    </location>
</feature>
<evidence type="ECO:0000259" key="3">
    <source>
        <dbReference type="Pfam" id="PF13191"/>
    </source>
</evidence>
<dbReference type="SUPFAM" id="SSF52540">
    <property type="entry name" value="P-loop containing nucleoside triphosphate hydrolases"/>
    <property type="match status" value="1"/>
</dbReference>
<dbReference type="SUPFAM" id="SSF48452">
    <property type="entry name" value="TPR-like"/>
    <property type="match status" value="2"/>
</dbReference>
<gene>
    <name evidence="4" type="ORF">SAMN05216251_106177</name>
</gene>
<accession>A0A1I2EFA2</accession>
<feature type="repeat" description="TPR" evidence="1">
    <location>
        <begin position="670"/>
        <end position="703"/>
    </location>
</feature>
<keyword evidence="5" id="KW-1185">Reference proteome</keyword>
<dbReference type="PANTHER" id="PTHR47691:SF3">
    <property type="entry name" value="HTH-TYPE TRANSCRIPTIONAL REGULATOR RV0890C-RELATED"/>
    <property type="match status" value="1"/>
</dbReference>
<dbReference type="InterPro" id="IPR027417">
    <property type="entry name" value="P-loop_NTPase"/>
</dbReference>
<dbReference type="RefSeq" id="WP_177246424.1">
    <property type="nucleotide sequence ID" value="NZ_FONG01000006.1"/>
</dbReference>
<evidence type="ECO:0000256" key="1">
    <source>
        <dbReference type="PROSITE-ProRule" id="PRU00339"/>
    </source>
</evidence>
<dbReference type="Proteomes" id="UP000199323">
    <property type="component" value="Unassembled WGS sequence"/>
</dbReference>
<sequence length="745" mass="79233">MDAESRRASHPAHSDHHNAISGGVLHGGVVQAGSVGDIHWHAAPAAPVPVELPVPRQLIAGPRRLVGRARDLAALDALLLDTGRDGPLVAVVNGPAGVGKTALVSYWLRGKADDFPDGQLYADLRGYAPEGPAEPSEVLGMFLRAFGVTSVPSGLAETAALWRSVTAGRRLILMLDNVVSAAQVRPLLPAAPDVVVAVTSRRRLTGLGLEGAAFRPLGFLDADASAEILRQRLGAGRVAAEPAAARRVIERCGGLALAVCVAAARMAARPGQPLAVTAEALDRGAERLTVLRAGEGIAVQSALDASYRFLPEDAAALYRLLGVLPFADFPPELAAAACGPAPDGAVRRIDALAEVSLLEQTDDGPEHYRFHDLVRLHARGLAETVDPVPVRRAAVRRALEWCLATATAAEALILPSHRTLDRDYEFPPVTPTGDAFAGEQDALGWLGREQSRLMIALRAAVDAGWDGLAWQLTDAMCPLFLRLRPYDAWVEAHRIGLDAARRAAHVEGEMRMLTSGGTGLRNAGRPEEAVGWFGQALALARRHGNRRMEAQALHGLGQSHHLAGRPTEAVRWFTEALAIREEIGYARGAALSRLSLGDVALSAGRPGDAVRELGRARAELLAASDTYDAARSMALLGRAHGEEGRTDLAERCLRQAAEEFRTAGSVHWEARSYELLGLVHRRSDRPDDARQAFERSLRLYEGVGAPDVVRLEGHLAPDGHPEAGTAPMTDGPDAPDTPPPGPRAS</sequence>
<dbReference type="InterPro" id="IPR019734">
    <property type="entry name" value="TPR_rpt"/>
</dbReference>
<evidence type="ECO:0000313" key="5">
    <source>
        <dbReference type="Proteomes" id="UP000199323"/>
    </source>
</evidence>
<feature type="region of interest" description="Disordered" evidence="2">
    <location>
        <begin position="710"/>
        <end position="745"/>
    </location>
</feature>
<dbReference type="Pfam" id="PF13424">
    <property type="entry name" value="TPR_12"/>
    <property type="match status" value="2"/>
</dbReference>
<proteinExistence type="predicted"/>
<dbReference type="PROSITE" id="PS50005">
    <property type="entry name" value="TPR"/>
    <property type="match status" value="1"/>
</dbReference>
<name>A0A1I2EFA2_9ACTN</name>
<dbReference type="InterPro" id="IPR041664">
    <property type="entry name" value="AAA_16"/>
</dbReference>
<feature type="compositionally biased region" description="Basic and acidic residues" evidence="2">
    <location>
        <begin position="1"/>
        <end position="18"/>
    </location>
</feature>
<feature type="region of interest" description="Disordered" evidence="2">
    <location>
        <begin position="1"/>
        <end position="21"/>
    </location>
</feature>
<evidence type="ECO:0000313" key="4">
    <source>
        <dbReference type="EMBL" id="SFE91399.1"/>
    </source>
</evidence>